<organism evidence="14 15">
    <name type="scientific">Monopterus albus</name>
    <name type="common">Swamp eel</name>
    <dbReference type="NCBI Taxonomy" id="43700"/>
    <lineage>
        <taxon>Eukaryota</taxon>
        <taxon>Metazoa</taxon>
        <taxon>Chordata</taxon>
        <taxon>Craniata</taxon>
        <taxon>Vertebrata</taxon>
        <taxon>Euteleostomi</taxon>
        <taxon>Actinopterygii</taxon>
        <taxon>Neopterygii</taxon>
        <taxon>Teleostei</taxon>
        <taxon>Neoteleostei</taxon>
        <taxon>Acanthomorphata</taxon>
        <taxon>Anabantaria</taxon>
        <taxon>Synbranchiformes</taxon>
        <taxon>Synbranchidae</taxon>
        <taxon>Monopterus</taxon>
    </lineage>
</organism>
<evidence type="ECO:0000313" key="15">
    <source>
        <dbReference type="Proteomes" id="UP000261600"/>
    </source>
</evidence>
<accession>A0A3Q3IBB0</accession>
<dbReference type="GO" id="GO:0008270">
    <property type="term" value="F:zinc ion binding"/>
    <property type="evidence" value="ECO:0007669"/>
    <property type="project" value="UniProtKB-KW"/>
</dbReference>
<dbReference type="InterPro" id="IPR050589">
    <property type="entry name" value="Ikaros_C2H2-ZF"/>
</dbReference>
<evidence type="ECO:0000259" key="13">
    <source>
        <dbReference type="PROSITE" id="PS50157"/>
    </source>
</evidence>
<feature type="domain" description="C2H2-type" evidence="13">
    <location>
        <begin position="117"/>
        <end position="144"/>
    </location>
</feature>
<dbReference type="GO" id="GO:0006357">
    <property type="term" value="P:regulation of transcription by RNA polymerase II"/>
    <property type="evidence" value="ECO:0007669"/>
    <property type="project" value="TreeGrafter"/>
</dbReference>
<dbReference type="Gene3D" id="3.30.160.60">
    <property type="entry name" value="Classic Zinc Finger"/>
    <property type="match status" value="5"/>
</dbReference>
<evidence type="ECO:0000256" key="3">
    <source>
        <dbReference type="ARBA" id="ARBA00022723"/>
    </source>
</evidence>
<name>A0A3Q3IBB0_MONAL</name>
<evidence type="ECO:0000256" key="12">
    <source>
        <dbReference type="SAM" id="MobiDB-lite"/>
    </source>
</evidence>
<keyword evidence="3" id="KW-0479">Metal-binding</keyword>
<dbReference type="FunFam" id="3.30.160.60:FF:002343">
    <property type="entry name" value="Zinc finger protein 33A"/>
    <property type="match status" value="1"/>
</dbReference>
<keyword evidence="8" id="KW-0238">DNA-binding</keyword>
<evidence type="ECO:0000256" key="10">
    <source>
        <dbReference type="ARBA" id="ARBA00023242"/>
    </source>
</evidence>
<keyword evidence="15" id="KW-1185">Reference proteome</keyword>
<feature type="domain" description="C2H2-type" evidence="13">
    <location>
        <begin position="199"/>
        <end position="226"/>
    </location>
</feature>
<dbReference type="PANTHER" id="PTHR24404">
    <property type="entry name" value="ZINC FINGER PROTEIN"/>
    <property type="match status" value="1"/>
</dbReference>
<protein>
    <recommendedName>
        <fullName evidence="13">C2H2-type domain-containing protein</fullName>
    </recommendedName>
</protein>
<evidence type="ECO:0000256" key="4">
    <source>
        <dbReference type="ARBA" id="ARBA00022737"/>
    </source>
</evidence>
<dbReference type="GO" id="GO:0003700">
    <property type="term" value="F:DNA-binding transcription factor activity"/>
    <property type="evidence" value="ECO:0007669"/>
    <property type="project" value="TreeGrafter"/>
</dbReference>
<feature type="compositionally biased region" description="Polar residues" evidence="12">
    <location>
        <begin position="93"/>
        <end position="104"/>
    </location>
</feature>
<dbReference type="AlphaFoldDB" id="A0A3Q3IBB0"/>
<evidence type="ECO:0000256" key="5">
    <source>
        <dbReference type="ARBA" id="ARBA00022771"/>
    </source>
</evidence>
<keyword evidence="6" id="KW-0862">Zinc</keyword>
<reference evidence="14" key="1">
    <citation type="submission" date="2025-08" db="UniProtKB">
        <authorList>
            <consortium name="Ensembl"/>
        </authorList>
    </citation>
    <scope>IDENTIFICATION</scope>
</reference>
<evidence type="ECO:0000256" key="8">
    <source>
        <dbReference type="ARBA" id="ARBA00023125"/>
    </source>
</evidence>
<dbReference type="PROSITE" id="PS50157">
    <property type="entry name" value="ZINC_FINGER_C2H2_2"/>
    <property type="match status" value="4"/>
</dbReference>
<evidence type="ECO:0000256" key="6">
    <source>
        <dbReference type="ARBA" id="ARBA00022833"/>
    </source>
</evidence>
<evidence type="ECO:0000256" key="1">
    <source>
        <dbReference type="ARBA" id="ARBA00004123"/>
    </source>
</evidence>
<evidence type="ECO:0000256" key="11">
    <source>
        <dbReference type="PROSITE-ProRule" id="PRU00042"/>
    </source>
</evidence>
<evidence type="ECO:0000256" key="9">
    <source>
        <dbReference type="ARBA" id="ARBA00023163"/>
    </source>
</evidence>
<keyword evidence="9" id="KW-0804">Transcription</keyword>
<evidence type="ECO:0000256" key="7">
    <source>
        <dbReference type="ARBA" id="ARBA00023015"/>
    </source>
</evidence>
<dbReference type="InterPro" id="IPR013087">
    <property type="entry name" value="Znf_C2H2_type"/>
</dbReference>
<feature type="domain" description="C2H2-type" evidence="13">
    <location>
        <begin position="227"/>
        <end position="254"/>
    </location>
</feature>
<sequence>MSVRRRGFWLTTSSGTRRGTPVWTKRTQSLHRLKRNRRNSAAVRRESKPTSDQQLLSHSSAVAETQDQEGSQHGDSGSASNAEPERRHHKDTSQSNSVDNSPLSETHWDTHTGKKTVKCGICGKAFRFKCLLKKHLRIHTGERPYSCERCGKNTSPLSETHCDTLTGKKPFKCDTCGKAFRWNHHLSRHMRHHTGEKPYLCNTCGKRFTERGTLNDHLRIHTGEKPFVCNTCGKRYSEKSSFRKHMRQHMEQSCCFNPVQVISV</sequence>
<evidence type="ECO:0000256" key="2">
    <source>
        <dbReference type="ARBA" id="ARBA00006991"/>
    </source>
</evidence>
<keyword evidence="4" id="KW-0677">Repeat</keyword>
<dbReference type="FunFam" id="3.30.160.60:FF:001480">
    <property type="entry name" value="Si:cabz01071911.3"/>
    <property type="match status" value="1"/>
</dbReference>
<dbReference type="FunFam" id="3.30.160.60:FF:000862">
    <property type="entry name" value="zinc finger protein 697"/>
    <property type="match status" value="1"/>
</dbReference>
<dbReference type="Pfam" id="PF00096">
    <property type="entry name" value="zf-C2H2"/>
    <property type="match status" value="4"/>
</dbReference>
<dbReference type="GO" id="GO:0005634">
    <property type="term" value="C:nucleus"/>
    <property type="evidence" value="ECO:0007669"/>
    <property type="project" value="UniProtKB-SubCell"/>
</dbReference>
<dbReference type="SUPFAM" id="SSF57667">
    <property type="entry name" value="beta-beta-alpha zinc fingers"/>
    <property type="match status" value="3"/>
</dbReference>
<keyword evidence="10" id="KW-0539">Nucleus</keyword>
<dbReference type="Proteomes" id="UP000261600">
    <property type="component" value="Unplaced"/>
</dbReference>
<dbReference type="SMART" id="SM00355">
    <property type="entry name" value="ZnF_C2H2"/>
    <property type="match status" value="4"/>
</dbReference>
<feature type="domain" description="C2H2-type" evidence="13">
    <location>
        <begin position="171"/>
        <end position="198"/>
    </location>
</feature>
<dbReference type="GO" id="GO:0000978">
    <property type="term" value="F:RNA polymerase II cis-regulatory region sequence-specific DNA binding"/>
    <property type="evidence" value="ECO:0007669"/>
    <property type="project" value="TreeGrafter"/>
</dbReference>
<dbReference type="InterPro" id="IPR036236">
    <property type="entry name" value="Znf_C2H2_sf"/>
</dbReference>
<dbReference type="PANTHER" id="PTHR24404:SF114">
    <property type="entry name" value="KLUMPFUSS, ISOFORM B-RELATED"/>
    <property type="match status" value="1"/>
</dbReference>
<dbReference type="PROSITE" id="PS00028">
    <property type="entry name" value="ZINC_FINGER_C2H2_1"/>
    <property type="match status" value="4"/>
</dbReference>
<evidence type="ECO:0000313" key="14">
    <source>
        <dbReference type="Ensembl" id="ENSMALP00000000893.1"/>
    </source>
</evidence>
<feature type="region of interest" description="Disordered" evidence="12">
    <location>
        <begin position="1"/>
        <end position="109"/>
    </location>
</feature>
<reference evidence="14" key="2">
    <citation type="submission" date="2025-09" db="UniProtKB">
        <authorList>
            <consortium name="Ensembl"/>
        </authorList>
    </citation>
    <scope>IDENTIFICATION</scope>
</reference>
<keyword evidence="5 11" id="KW-0863">Zinc-finger</keyword>
<dbReference type="Ensembl" id="ENSMALT00000000933.1">
    <property type="protein sequence ID" value="ENSMALP00000000893.1"/>
    <property type="gene ID" value="ENSMALG00000000585.1"/>
</dbReference>
<keyword evidence="7" id="KW-0805">Transcription regulation</keyword>
<dbReference type="FunFam" id="3.30.160.60:FF:001498">
    <property type="entry name" value="Zinc finger protein 404"/>
    <property type="match status" value="1"/>
</dbReference>
<feature type="compositionally biased region" description="Polar residues" evidence="12">
    <location>
        <begin position="50"/>
        <end position="81"/>
    </location>
</feature>
<comment type="similarity">
    <text evidence="2">Belongs to the krueppel C2H2-type zinc-finger protein family.</text>
</comment>
<comment type="subcellular location">
    <subcellularLocation>
        <location evidence="1">Nucleus</location>
    </subcellularLocation>
</comment>
<proteinExistence type="inferred from homology"/>
<feature type="compositionally biased region" description="Basic residues" evidence="12">
    <location>
        <begin position="28"/>
        <end position="38"/>
    </location>
</feature>